<dbReference type="InterPro" id="IPR002509">
    <property type="entry name" value="NODB_dom"/>
</dbReference>
<dbReference type="InterPro" id="IPR011330">
    <property type="entry name" value="Glyco_hydro/deAcase_b/a-brl"/>
</dbReference>
<dbReference type="PROSITE" id="PS51677">
    <property type="entry name" value="NODB"/>
    <property type="match status" value="1"/>
</dbReference>
<evidence type="ECO:0000259" key="2">
    <source>
        <dbReference type="PROSITE" id="PS51677"/>
    </source>
</evidence>
<evidence type="ECO:0000256" key="1">
    <source>
        <dbReference type="SAM" id="Phobius"/>
    </source>
</evidence>
<keyword evidence="1" id="KW-1133">Transmembrane helix</keyword>
<dbReference type="PANTHER" id="PTHR10587">
    <property type="entry name" value="GLYCOSYL TRANSFERASE-RELATED"/>
    <property type="match status" value="1"/>
</dbReference>
<protein>
    <submittedName>
        <fullName evidence="3">Peptidoglycan/xylan/chitin deacetylase (PgdA/CDA1 family)</fullName>
    </submittedName>
</protein>
<reference evidence="3 4" key="1">
    <citation type="submission" date="2021-01" db="EMBL/GenBank/DDBJ databases">
        <title>Genomic Encyclopedia of Type Strains, Phase IV (KMG-IV): sequencing the most valuable type-strain genomes for metagenomic binning, comparative biology and taxonomic classification.</title>
        <authorList>
            <person name="Goeker M."/>
        </authorList>
    </citation>
    <scope>NUCLEOTIDE SEQUENCE [LARGE SCALE GENOMIC DNA]</scope>
    <source>
        <strain evidence="3 4">DSM 104297</strain>
    </source>
</reference>
<dbReference type="PANTHER" id="PTHR10587:SF125">
    <property type="entry name" value="POLYSACCHARIDE DEACETYLASE YHEN-RELATED"/>
    <property type="match status" value="1"/>
</dbReference>
<keyword evidence="4" id="KW-1185">Reference proteome</keyword>
<dbReference type="RefSeq" id="WP_205186784.1">
    <property type="nucleotide sequence ID" value="NZ_JAFBFC010000003.1"/>
</dbReference>
<sequence length="280" mass="32040">MRMIRKPKKPFYFLIMVLIMITTSIFTMTEVKGREKAVALSHTLTHEDLPSRKTAYSNELKKELNQSFVTTTFNHNNEPLEKPLYLTFDDGPTKDTLHILDVLKQHHVKATFFMLKGQMEQHPDITKQIVAEGHGVGCHGVSHDLSQFYGSEGAALNEMRECLATLQSITHVDSSLIRVPFGSAPYLKEPHRTDLLSHYQMWDWNIDSQDWTLRSASKIIHNILPQLTALDARHETPVLLFHDKSFTAESLPEILTITTKSGYQPITINETMEPLQFKAR</sequence>
<comment type="caution">
    <text evidence="3">The sequence shown here is derived from an EMBL/GenBank/DDBJ whole genome shotgun (WGS) entry which is preliminary data.</text>
</comment>
<dbReference type="Proteomes" id="UP000809829">
    <property type="component" value="Unassembled WGS sequence"/>
</dbReference>
<accession>A0ABS2QUS9</accession>
<dbReference type="SUPFAM" id="SSF88713">
    <property type="entry name" value="Glycoside hydrolase/deacetylase"/>
    <property type="match status" value="1"/>
</dbReference>
<dbReference type="EMBL" id="JAFBFC010000003">
    <property type="protein sequence ID" value="MBM7703214.1"/>
    <property type="molecule type" value="Genomic_DNA"/>
</dbReference>
<keyword evidence="1" id="KW-0472">Membrane</keyword>
<organism evidence="3 4">
    <name type="scientific">Priestia iocasae</name>
    <dbReference type="NCBI Taxonomy" id="2291674"/>
    <lineage>
        <taxon>Bacteria</taxon>
        <taxon>Bacillati</taxon>
        <taxon>Bacillota</taxon>
        <taxon>Bacilli</taxon>
        <taxon>Bacillales</taxon>
        <taxon>Bacillaceae</taxon>
        <taxon>Priestia</taxon>
    </lineage>
</organism>
<dbReference type="Pfam" id="PF01522">
    <property type="entry name" value="Polysacc_deac_1"/>
    <property type="match status" value="1"/>
</dbReference>
<feature type="domain" description="NodB homology" evidence="2">
    <location>
        <begin position="82"/>
        <end position="266"/>
    </location>
</feature>
<evidence type="ECO:0000313" key="3">
    <source>
        <dbReference type="EMBL" id="MBM7703214.1"/>
    </source>
</evidence>
<keyword evidence="1" id="KW-0812">Transmembrane</keyword>
<name>A0ABS2QUS9_9BACI</name>
<evidence type="ECO:0000313" key="4">
    <source>
        <dbReference type="Proteomes" id="UP000809829"/>
    </source>
</evidence>
<dbReference type="CDD" id="cd10944">
    <property type="entry name" value="CE4_SmPgdA_like"/>
    <property type="match status" value="1"/>
</dbReference>
<dbReference type="Gene3D" id="3.20.20.370">
    <property type="entry name" value="Glycoside hydrolase/deacetylase"/>
    <property type="match status" value="1"/>
</dbReference>
<gene>
    <name evidence="3" type="ORF">JOC83_002061</name>
</gene>
<proteinExistence type="predicted"/>
<feature type="transmembrane region" description="Helical" evidence="1">
    <location>
        <begin position="12"/>
        <end position="29"/>
    </location>
</feature>
<dbReference type="InterPro" id="IPR050248">
    <property type="entry name" value="Polysacc_deacetylase_ArnD"/>
</dbReference>